<dbReference type="RefSeq" id="WP_096994540.1">
    <property type="nucleotide sequence ID" value="NZ_JBHSII010000001.1"/>
</dbReference>
<dbReference type="InterPro" id="IPR047647">
    <property type="entry name" value="ISAs1_transpos"/>
</dbReference>
<accession>A0A240ELD4</accession>
<reference evidence="5" key="1">
    <citation type="submission" date="2016-06" db="EMBL/GenBank/DDBJ databases">
        <authorList>
            <person name="Rodrigo-Torres L."/>
            <person name="Arahal R.D."/>
            <person name="Lucena T."/>
        </authorList>
    </citation>
    <scope>NUCLEOTIDE SEQUENCE [LARGE SCALE GENOMIC DNA]</scope>
    <source>
        <strain evidence="5">CECT8203</strain>
    </source>
</reference>
<dbReference type="GO" id="GO:0006313">
    <property type="term" value="P:DNA transposition"/>
    <property type="evidence" value="ECO:0007669"/>
    <property type="project" value="InterPro"/>
</dbReference>
<feature type="domain" description="Transposase IS66 central" evidence="2">
    <location>
        <begin position="274"/>
        <end position="355"/>
    </location>
</feature>
<dbReference type="InterPro" id="IPR032806">
    <property type="entry name" value="YbfD_N"/>
</dbReference>
<keyword evidence="5" id="KW-1185">Reference proteome</keyword>
<proteinExistence type="predicted"/>
<dbReference type="Pfam" id="PF03050">
    <property type="entry name" value="DDE_Tnp_IS66"/>
    <property type="match status" value="1"/>
</dbReference>
<sequence length="399" mass="46391">MTDSFLQHFEDPRIDRCKRHELLDIILLTVSAVLSGAEGWEQIEDFGIHRLNWLRRYRPFEYGIPRHDTIARVISRLKPEEIETAFQRWMSCLIESTGSDVIAIDGKTARRSFDTRERQNPLHAVSAWSSQHQLVLGQVEVDEKSNEISAIPRLLTLLDIENCIITLDAMGCQKDIAKQIVKGKADYVLSLKGNHSGMKAELEAWWHKSMREGTTSETYDECSEVSAGHGRIETRHCEQLIIDRAGLDKDYRWDGLQSVIKHTRHRYEQGELDYSRYLRRMHRLQKSFDHWLNKGRDVMVKRYRGRCKLLLKHRKSLWVFLKKTSIPLTNNEAERCIRGFVIQRKISFGTTSDAGDKFRSRIHTLIETCKKRGLPAMSVLSEIITSVVEKKPYPNVFDL</sequence>
<protein>
    <submittedName>
        <fullName evidence="4">Transposase IS66 family protein</fullName>
    </submittedName>
</protein>
<gene>
    <name evidence="4" type="ORF">VTH8203_03136</name>
</gene>
<dbReference type="EMBL" id="OANU01000063">
    <property type="protein sequence ID" value="SNX49488.1"/>
    <property type="molecule type" value="Genomic_DNA"/>
</dbReference>
<evidence type="ECO:0000259" key="3">
    <source>
        <dbReference type="Pfam" id="PF13808"/>
    </source>
</evidence>
<evidence type="ECO:0000313" key="4">
    <source>
        <dbReference type="EMBL" id="SNX49488.1"/>
    </source>
</evidence>
<dbReference type="Proteomes" id="UP000219336">
    <property type="component" value="Unassembled WGS sequence"/>
</dbReference>
<name>A0A240ELD4_9VIBR</name>
<dbReference type="GO" id="GO:0004803">
    <property type="term" value="F:transposase activity"/>
    <property type="evidence" value="ECO:0007669"/>
    <property type="project" value="InterPro"/>
</dbReference>
<evidence type="ECO:0000313" key="5">
    <source>
        <dbReference type="Proteomes" id="UP000219336"/>
    </source>
</evidence>
<dbReference type="NCBIfam" id="NF033564">
    <property type="entry name" value="transpos_ISAs1"/>
    <property type="match status" value="1"/>
</dbReference>
<feature type="domain" description="Transposase IS4-like" evidence="1">
    <location>
        <begin position="98"/>
        <end position="195"/>
    </location>
</feature>
<evidence type="ECO:0000259" key="2">
    <source>
        <dbReference type="Pfam" id="PF03050"/>
    </source>
</evidence>
<dbReference type="GO" id="GO:0003677">
    <property type="term" value="F:DNA binding"/>
    <property type="evidence" value="ECO:0007669"/>
    <property type="project" value="InterPro"/>
</dbReference>
<feature type="domain" description="H repeat-associated protein N-terminal" evidence="3">
    <location>
        <begin position="5"/>
        <end position="90"/>
    </location>
</feature>
<dbReference type="InterPro" id="IPR051698">
    <property type="entry name" value="Transposase_11-like"/>
</dbReference>
<dbReference type="InterPro" id="IPR002559">
    <property type="entry name" value="Transposase_11"/>
</dbReference>
<dbReference type="PANTHER" id="PTHR30298">
    <property type="entry name" value="H REPEAT-ASSOCIATED PREDICTED TRANSPOSASE"/>
    <property type="match status" value="1"/>
</dbReference>
<dbReference type="Pfam" id="PF01609">
    <property type="entry name" value="DDE_Tnp_1"/>
    <property type="match status" value="1"/>
</dbReference>
<dbReference type="Pfam" id="PF13808">
    <property type="entry name" value="DDE_Tnp_1_assoc"/>
    <property type="match status" value="1"/>
</dbReference>
<organism evidence="4 5">
    <name type="scientific">Vibrio thalassae</name>
    <dbReference type="NCBI Taxonomy" id="1243014"/>
    <lineage>
        <taxon>Bacteria</taxon>
        <taxon>Pseudomonadati</taxon>
        <taxon>Pseudomonadota</taxon>
        <taxon>Gammaproteobacteria</taxon>
        <taxon>Vibrionales</taxon>
        <taxon>Vibrionaceae</taxon>
        <taxon>Vibrio</taxon>
    </lineage>
</organism>
<evidence type="ECO:0000259" key="1">
    <source>
        <dbReference type="Pfam" id="PF01609"/>
    </source>
</evidence>
<dbReference type="OrthoDB" id="9800877at2"/>
<dbReference type="InterPro" id="IPR004291">
    <property type="entry name" value="Transposase_IS66_central"/>
</dbReference>
<dbReference type="PANTHER" id="PTHR30298:SF0">
    <property type="entry name" value="PROTEIN YBFL-RELATED"/>
    <property type="match status" value="1"/>
</dbReference>
<dbReference type="AlphaFoldDB" id="A0A240ELD4"/>